<dbReference type="Gene3D" id="3.20.70.20">
    <property type="match status" value="1"/>
</dbReference>
<evidence type="ECO:0000256" key="13">
    <source>
        <dbReference type="PIRSR" id="PIRSR613345-1"/>
    </source>
</evidence>
<sequence length="690" mass="79308">MTTITKFHYLANEFLATYASRRVPFTELGEFVYLRTYSRFLEQEGRREQWEETIKRAIEYNIDLERRFHPGADIEALRKEAEELFENMFYLRQFPSGRTLWVGGTDVADSFPIANFNCSFLVMDSFEGFCEQFYLLMIGSGVGFRTMPYDVEKIPSFRTGISLTSKPYLAIQKELRKEFTNLDIEGNRATILVGDSKEGWITALELYFKLLTSFLYKNVEHITVNFDHVRGKGEKLVRFGGTSSGHTSLETMFHKVHKVMMKTNGKLMPIDALDIGNIIAENVVSGGVRRSSEINLASKDDMDIEHAKNNMYYQENGEWKENQDILHRRMSNNSIFYEDKPTREELHENFKNMRFTGERGFVNAKAGRKRREDFAGLNPCAEILLADRGLCNLSTVNMLSFVEDGELQKTKLYRAFELSARLGFRMTLPELEIERWNAQKEKDRLIGCSVTGYFDMVDAVGLTTEEQIDLLRTLKRIVRNTVDEYAKKLGVNPSLLATTVKPEGTLSQLPSVSSGIHRSHSPFFIRRVRISAHDPLAKVVTALGYPILPESGQTWENAATLVVEFPVQSTAKVVKAQVSAIEQLETYKMFQDHYTEHNTSITVTVRSDEWEDVEQWVWEHWDNVVAVSFLPLDDAVYPLMPYEEITEEEYYKRKVEMKPFDASLLNEFEKTQQELDLGSDGCDTGACPVR</sequence>
<protein>
    <recommendedName>
        <fullName evidence="4">Adenosylcobalamin-dependent ribonucleoside-triphosphate reductase</fullName>
        <ecNumber evidence="3">1.17.4.2</ecNumber>
    </recommendedName>
</protein>
<feature type="active site" evidence="13">
    <location>
        <position position="382"/>
    </location>
</feature>
<evidence type="ECO:0000256" key="9">
    <source>
        <dbReference type="ARBA" id="ARBA00023157"/>
    </source>
</evidence>
<accession>A0A4R6U3X1</accession>
<evidence type="ECO:0000313" key="18">
    <source>
        <dbReference type="Proteomes" id="UP000295632"/>
    </source>
</evidence>
<dbReference type="InterPro" id="IPR040763">
    <property type="entry name" value="RNR_alpha_hel"/>
</dbReference>
<evidence type="ECO:0000259" key="16">
    <source>
        <dbReference type="Pfam" id="PF21995"/>
    </source>
</evidence>
<dbReference type="Pfam" id="PF17975">
    <property type="entry name" value="RNR_Alpha"/>
    <property type="match status" value="1"/>
</dbReference>
<feature type="disulfide bond" description="Redox-active" evidence="14">
    <location>
        <begin position="118"/>
        <end position="391"/>
    </location>
</feature>
<gene>
    <name evidence="17" type="ORF">EV213_104118</name>
</gene>
<dbReference type="Gene3D" id="3.30.1620.10">
    <property type="entry name" value="b-12 dependent (class ii) ribonucleotide reductase, Chain A, Domain 2"/>
    <property type="match status" value="1"/>
</dbReference>
<keyword evidence="5" id="KW-0021">Allosteric enzyme</keyword>
<feature type="domain" description="B12-dependent ribonucleotide reductase insertion" evidence="16">
    <location>
        <begin position="188"/>
        <end position="260"/>
    </location>
</feature>
<reference evidence="17 18" key="1">
    <citation type="submission" date="2019-03" db="EMBL/GenBank/DDBJ databases">
        <title>Genomic Encyclopedia of Type Strains, Phase IV (KMG-IV): sequencing the most valuable type-strain genomes for metagenomic binning, comparative biology and taxonomic classification.</title>
        <authorList>
            <person name="Goeker M."/>
        </authorList>
    </citation>
    <scope>NUCLEOTIDE SEQUENCE [LARGE SCALE GENOMIC DNA]</scope>
    <source>
        <strain evidence="17 18">DSM 28697</strain>
    </source>
</reference>
<evidence type="ECO:0000256" key="8">
    <source>
        <dbReference type="ARBA" id="ARBA00023002"/>
    </source>
</evidence>
<name>A0A4R6U3X1_9BACI</name>
<dbReference type="GO" id="GO:0006260">
    <property type="term" value="P:DNA replication"/>
    <property type="evidence" value="ECO:0007669"/>
    <property type="project" value="UniProtKB-KW"/>
</dbReference>
<evidence type="ECO:0000256" key="4">
    <source>
        <dbReference type="ARBA" id="ARBA00021063"/>
    </source>
</evidence>
<dbReference type="NCBIfam" id="TIGR02505">
    <property type="entry name" value="RTPR"/>
    <property type="match status" value="1"/>
</dbReference>
<keyword evidence="10" id="KW-0676">Redox-active center</keyword>
<dbReference type="AlphaFoldDB" id="A0A4R6U3X1"/>
<dbReference type="PANTHER" id="PTHR43371:SF1">
    <property type="entry name" value="RIBONUCLEOSIDE-DIPHOSPHATE REDUCTASE"/>
    <property type="match status" value="1"/>
</dbReference>
<evidence type="ECO:0000256" key="5">
    <source>
        <dbReference type="ARBA" id="ARBA00022533"/>
    </source>
</evidence>
<feature type="domain" description="Ribonucleotide reductase alpha-helical" evidence="15">
    <location>
        <begin position="10"/>
        <end position="105"/>
    </location>
</feature>
<proteinExistence type="inferred from homology"/>
<comment type="catalytic activity">
    <reaction evidence="12">
        <text>a 2'-deoxyribonucleoside 5'-triphosphate + [thioredoxin]-disulfide + H2O = a ribonucleoside 5'-triphosphate + [thioredoxin]-dithiol</text>
        <dbReference type="Rhea" id="RHEA:12701"/>
        <dbReference type="Rhea" id="RHEA-COMP:10698"/>
        <dbReference type="Rhea" id="RHEA-COMP:10700"/>
        <dbReference type="ChEBI" id="CHEBI:15377"/>
        <dbReference type="ChEBI" id="CHEBI:29950"/>
        <dbReference type="ChEBI" id="CHEBI:50058"/>
        <dbReference type="ChEBI" id="CHEBI:61557"/>
        <dbReference type="ChEBI" id="CHEBI:61560"/>
        <dbReference type="EC" id="1.17.4.2"/>
    </reaction>
</comment>
<evidence type="ECO:0000256" key="12">
    <source>
        <dbReference type="ARBA" id="ARBA00048987"/>
    </source>
</evidence>
<comment type="similarity">
    <text evidence="2">Belongs to the class II ribonucleoside-triphosphate reductase family.</text>
</comment>
<evidence type="ECO:0000259" key="15">
    <source>
        <dbReference type="Pfam" id="PF17975"/>
    </source>
</evidence>
<keyword evidence="9 14" id="KW-1015">Disulfide bond</keyword>
<dbReference type="OrthoDB" id="9763270at2"/>
<keyword evidence="8" id="KW-0560">Oxidoreductase</keyword>
<dbReference type="EC" id="1.17.4.2" evidence="3"/>
<dbReference type="GO" id="GO:0008998">
    <property type="term" value="F:ribonucleoside-triphosphate reductase (thioredoxin) activity"/>
    <property type="evidence" value="ECO:0007669"/>
    <property type="project" value="UniProtKB-EC"/>
</dbReference>
<dbReference type="GO" id="GO:0004748">
    <property type="term" value="F:ribonucleoside-diphosphate reductase activity, thioredoxin disulfide as acceptor"/>
    <property type="evidence" value="ECO:0007669"/>
    <property type="project" value="InterPro"/>
</dbReference>
<dbReference type="Gene3D" id="3.90.1390.10">
    <property type="entry name" value="b-12 dependent (class ii) ribonucleotide reductase, chain A, domain 3"/>
    <property type="match status" value="1"/>
</dbReference>
<dbReference type="InterPro" id="IPR054158">
    <property type="entry name" value="RNR-II_ins_dom"/>
</dbReference>
<evidence type="ECO:0000256" key="10">
    <source>
        <dbReference type="ARBA" id="ARBA00023284"/>
    </source>
</evidence>
<dbReference type="EMBL" id="SNYJ01000004">
    <property type="protein sequence ID" value="TDQ41120.1"/>
    <property type="molecule type" value="Genomic_DNA"/>
</dbReference>
<dbReference type="Pfam" id="PF21995">
    <property type="entry name" value="RNR-II_ins_dom"/>
    <property type="match status" value="1"/>
</dbReference>
<dbReference type="Proteomes" id="UP000295632">
    <property type="component" value="Unassembled WGS sequence"/>
</dbReference>
<dbReference type="InterPro" id="IPR013345">
    <property type="entry name" value="RTP_Rdtase_AdoCbl-dep"/>
</dbReference>
<evidence type="ECO:0000256" key="3">
    <source>
        <dbReference type="ARBA" id="ARBA00012275"/>
    </source>
</evidence>
<evidence type="ECO:0000256" key="7">
    <source>
        <dbReference type="ARBA" id="ARBA00022705"/>
    </source>
</evidence>
<evidence type="ECO:0000256" key="2">
    <source>
        <dbReference type="ARBA" id="ARBA00005654"/>
    </source>
</evidence>
<dbReference type="RefSeq" id="WP_133579721.1">
    <property type="nucleotide sequence ID" value="NZ_SNYJ01000004.1"/>
</dbReference>
<keyword evidence="11" id="KW-0170">Cobalt</keyword>
<dbReference type="SUPFAM" id="SSF51998">
    <property type="entry name" value="PFL-like glycyl radical enzymes"/>
    <property type="match status" value="1"/>
</dbReference>
<feature type="active site" evidence="13">
    <location>
        <position position="380"/>
    </location>
</feature>
<keyword evidence="6" id="KW-0846">Cobalamin</keyword>
<evidence type="ECO:0000256" key="6">
    <source>
        <dbReference type="ARBA" id="ARBA00022628"/>
    </source>
</evidence>
<dbReference type="GO" id="GO:0031419">
    <property type="term" value="F:cobalamin binding"/>
    <property type="evidence" value="ECO:0007669"/>
    <property type="project" value="UniProtKB-KW"/>
</dbReference>
<evidence type="ECO:0000256" key="1">
    <source>
        <dbReference type="ARBA" id="ARBA00001922"/>
    </source>
</evidence>
<evidence type="ECO:0000313" key="17">
    <source>
        <dbReference type="EMBL" id="TDQ41120.1"/>
    </source>
</evidence>
<evidence type="ECO:0000256" key="14">
    <source>
        <dbReference type="PIRSR" id="PIRSR613345-2"/>
    </source>
</evidence>
<dbReference type="InterPro" id="IPR050862">
    <property type="entry name" value="RdRp_reductase_class-2"/>
</dbReference>
<keyword evidence="18" id="KW-1185">Reference proteome</keyword>
<evidence type="ECO:0000256" key="11">
    <source>
        <dbReference type="ARBA" id="ARBA00023285"/>
    </source>
</evidence>
<comment type="cofactor">
    <cofactor evidence="1">
        <name>adenosylcob(III)alamin</name>
        <dbReference type="ChEBI" id="CHEBI:18408"/>
    </cofactor>
</comment>
<dbReference type="PANTHER" id="PTHR43371">
    <property type="entry name" value="VITAMIN B12-DEPENDENT RIBONUCLEOTIDE REDUCTASE"/>
    <property type="match status" value="1"/>
</dbReference>
<keyword evidence="7" id="KW-0235">DNA replication</keyword>
<organism evidence="17 18">
    <name type="scientific">Aureibacillus halotolerans</name>
    <dbReference type="NCBI Taxonomy" id="1508390"/>
    <lineage>
        <taxon>Bacteria</taxon>
        <taxon>Bacillati</taxon>
        <taxon>Bacillota</taxon>
        <taxon>Bacilli</taxon>
        <taxon>Bacillales</taxon>
        <taxon>Bacillaceae</taxon>
        <taxon>Aureibacillus</taxon>
    </lineage>
</organism>
<comment type="caution">
    <text evidence="17">The sequence shown here is derived from an EMBL/GenBank/DDBJ whole genome shotgun (WGS) entry which is preliminary data.</text>
</comment>
<dbReference type="GO" id="GO:0000166">
    <property type="term" value="F:nucleotide binding"/>
    <property type="evidence" value="ECO:0007669"/>
    <property type="project" value="InterPro"/>
</dbReference>